<dbReference type="SUPFAM" id="SSF47384">
    <property type="entry name" value="Homodimeric domain of signal transducing histidine kinase"/>
    <property type="match status" value="1"/>
</dbReference>
<evidence type="ECO:0000256" key="14">
    <source>
        <dbReference type="ARBA" id="ARBA00022912"/>
    </source>
</evidence>
<evidence type="ECO:0000256" key="2">
    <source>
        <dbReference type="ARBA" id="ARBA00001936"/>
    </source>
</evidence>
<comment type="cofactor">
    <cofactor evidence="3">
        <name>Mg(2+)</name>
        <dbReference type="ChEBI" id="CHEBI:18420"/>
    </cofactor>
</comment>
<evidence type="ECO:0000259" key="23">
    <source>
        <dbReference type="PROSITE" id="PS50109"/>
    </source>
</evidence>
<evidence type="ECO:0000256" key="12">
    <source>
        <dbReference type="ARBA" id="ARBA00022840"/>
    </source>
</evidence>
<evidence type="ECO:0000256" key="3">
    <source>
        <dbReference type="ARBA" id="ARBA00001946"/>
    </source>
</evidence>
<evidence type="ECO:0000256" key="4">
    <source>
        <dbReference type="ARBA" id="ARBA00004651"/>
    </source>
</evidence>
<evidence type="ECO:0000313" key="25">
    <source>
        <dbReference type="EMBL" id="PYI52065.1"/>
    </source>
</evidence>
<dbReference type="SUPFAM" id="SSF158472">
    <property type="entry name" value="HAMP domain-like"/>
    <property type="match status" value="1"/>
</dbReference>
<dbReference type="GO" id="GO:0004721">
    <property type="term" value="F:phosphoprotein phosphatase activity"/>
    <property type="evidence" value="ECO:0007669"/>
    <property type="project" value="UniProtKB-KW"/>
</dbReference>
<evidence type="ECO:0000256" key="10">
    <source>
        <dbReference type="ARBA" id="ARBA00022777"/>
    </source>
</evidence>
<dbReference type="InterPro" id="IPR004358">
    <property type="entry name" value="Sig_transdc_His_kin-like_C"/>
</dbReference>
<dbReference type="GO" id="GO:0005524">
    <property type="term" value="F:ATP binding"/>
    <property type="evidence" value="ECO:0007669"/>
    <property type="project" value="UniProtKB-KW"/>
</dbReference>
<dbReference type="AlphaFoldDB" id="A0A2V5JYU4"/>
<dbReference type="InterPro" id="IPR003594">
    <property type="entry name" value="HATPase_dom"/>
</dbReference>
<name>A0A2V5JYU4_9BACL</name>
<keyword evidence="17" id="KW-0843">Virulence</keyword>
<evidence type="ECO:0000256" key="15">
    <source>
        <dbReference type="ARBA" id="ARBA00023012"/>
    </source>
</evidence>
<dbReference type="GO" id="GO:0000155">
    <property type="term" value="F:phosphorelay sensor kinase activity"/>
    <property type="evidence" value="ECO:0007669"/>
    <property type="project" value="InterPro"/>
</dbReference>
<dbReference type="CDD" id="cd00075">
    <property type="entry name" value="HATPase"/>
    <property type="match status" value="1"/>
</dbReference>
<dbReference type="Pfam" id="PF00672">
    <property type="entry name" value="HAMP"/>
    <property type="match status" value="1"/>
</dbReference>
<keyword evidence="7" id="KW-0597">Phosphoprotein</keyword>
<keyword evidence="22" id="KW-0812">Transmembrane</keyword>
<feature type="domain" description="HAMP" evidence="24">
    <location>
        <begin position="182"/>
        <end position="235"/>
    </location>
</feature>
<evidence type="ECO:0000256" key="20">
    <source>
        <dbReference type="ARBA" id="ARBA00040454"/>
    </source>
</evidence>
<dbReference type="PROSITE" id="PS50885">
    <property type="entry name" value="HAMP"/>
    <property type="match status" value="1"/>
</dbReference>
<keyword evidence="16" id="KW-0346">Stress response</keyword>
<dbReference type="SMART" id="SM00388">
    <property type="entry name" value="HisKA"/>
    <property type="match status" value="1"/>
</dbReference>
<keyword evidence="22" id="KW-1133">Transmembrane helix</keyword>
<dbReference type="SUPFAM" id="SSF55874">
    <property type="entry name" value="ATPase domain of HSP90 chaperone/DNA topoisomerase II/histidine kinase"/>
    <property type="match status" value="1"/>
</dbReference>
<dbReference type="Pfam" id="PF00512">
    <property type="entry name" value="HisKA"/>
    <property type="match status" value="1"/>
</dbReference>
<dbReference type="PANTHER" id="PTHR44936:SF9">
    <property type="entry name" value="SENSOR PROTEIN CREC"/>
    <property type="match status" value="1"/>
</dbReference>
<evidence type="ECO:0000256" key="13">
    <source>
        <dbReference type="ARBA" id="ARBA00022842"/>
    </source>
</evidence>
<dbReference type="Pfam" id="PF02518">
    <property type="entry name" value="HATPase_c"/>
    <property type="match status" value="1"/>
</dbReference>
<keyword evidence="6" id="KW-1003">Cell membrane</keyword>
<feature type="transmembrane region" description="Helical" evidence="22">
    <location>
        <begin position="161"/>
        <end position="180"/>
    </location>
</feature>
<keyword evidence="8" id="KW-0808">Transferase</keyword>
<dbReference type="SMART" id="SM00387">
    <property type="entry name" value="HATPase_c"/>
    <property type="match status" value="1"/>
</dbReference>
<sequence length="462" mass="50802">MKSTSILSYWTYRYLLILCVGLVLVATAAAVWVRQTTMDSRMRMTGLLAQEIAERVSSEGSSPVIPESLDALIEKRKRFFNLSDELCVTITGNGGVLLYADRAMSPGELRSRLTEDLSESADDDYVTVSSPVVNKAGATIGHVTLLQSKKALTFIPNENRLLAVLLTGLAALGWLTIYLLSRKLSRPIRQVAEAARQVSQGRYDVRLEGEWREREIGELVGSFKHMAARLKQLEDWRALMLAGLTHELKTPVTSVKGLIHAVRERVVDGQEADEFLDIALKETGRLQSMVSDLLDYNALASGFVKVRRDELNATALVAEIVHQWNVMQDGEETAAVPELPEANVPVAGDALRIQQIVVNLLNNAKDARVPGRPLRIAVGLRREAGGVEVVVSDNGQGIPEEERGLVFERFFRGERKRDKVRGLGLGLTFSRMLACAMDGDLRLVSSSAEGTVFALRLPAGGR</sequence>
<dbReference type="InterPro" id="IPR036097">
    <property type="entry name" value="HisK_dim/P_sf"/>
</dbReference>
<dbReference type="PROSITE" id="PS50109">
    <property type="entry name" value="HIS_KIN"/>
    <property type="match status" value="1"/>
</dbReference>
<gene>
    <name evidence="25" type="ORF">DLM86_21510</name>
</gene>
<keyword evidence="10 25" id="KW-0418">Kinase</keyword>
<dbReference type="OrthoDB" id="9813151at2"/>
<keyword evidence="11" id="KW-0378">Hydrolase</keyword>
<feature type="transmembrane region" description="Helical" evidence="22">
    <location>
        <begin position="12"/>
        <end position="33"/>
    </location>
</feature>
<protein>
    <recommendedName>
        <fullName evidence="20">Signal transduction histidine-protein kinase/phosphatase MprB</fullName>
        <ecNumber evidence="5">2.7.13.3</ecNumber>
    </recommendedName>
    <alternativeName>
        <fullName evidence="21">Mycobacterial persistence regulator B</fullName>
    </alternativeName>
</protein>
<evidence type="ECO:0000256" key="16">
    <source>
        <dbReference type="ARBA" id="ARBA00023016"/>
    </source>
</evidence>
<keyword evidence="19" id="KW-0464">Manganese</keyword>
<dbReference type="InterPro" id="IPR050980">
    <property type="entry name" value="2C_sensor_his_kinase"/>
</dbReference>
<feature type="domain" description="Histidine kinase" evidence="23">
    <location>
        <begin position="243"/>
        <end position="461"/>
    </location>
</feature>
<evidence type="ECO:0000256" key="7">
    <source>
        <dbReference type="ARBA" id="ARBA00022553"/>
    </source>
</evidence>
<accession>A0A2V5JYU4</accession>
<proteinExistence type="predicted"/>
<dbReference type="PANTHER" id="PTHR44936">
    <property type="entry name" value="SENSOR PROTEIN CREC"/>
    <property type="match status" value="1"/>
</dbReference>
<keyword evidence="14" id="KW-0904">Protein phosphatase</keyword>
<dbReference type="InterPro" id="IPR005467">
    <property type="entry name" value="His_kinase_dom"/>
</dbReference>
<dbReference type="InterPro" id="IPR003661">
    <property type="entry name" value="HisK_dim/P_dom"/>
</dbReference>
<evidence type="ECO:0000256" key="11">
    <source>
        <dbReference type="ARBA" id="ARBA00022801"/>
    </source>
</evidence>
<evidence type="ECO:0000256" key="22">
    <source>
        <dbReference type="SAM" id="Phobius"/>
    </source>
</evidence>
<comment type="cofactor">
    <cofactor evidence="2">
        <name>Mn(2+)</name>
        <dbReference type="ChEBI" id="CHEBI:29035"/>
    </cofactor>
</comment>
<evidence type="ECO:0000256" key="19">
    <source>
        <dbReference type="ARBA" id="ARBA00023211"/>
    </source>
</evidence>
<keyword evidence="15" id="KW-0902">Two-component regulatory system</keyword>
<evidence type="ECO:0000256" key="9">
    <source>
        <dbReference type="ARBA" id="ARBA00022741"/>
    </source>
</evidence>
<dbReference type="CDD" id="cd00082">
    <property type="entry name" value="HisKA"/>
    <property type="match status" value="1"/>
</dbReference>
<dbReference type="EC" id="2.7.13.3" evidence="5"/>
<comment type="catalytic activity">
    <reaction evidence="1">
        <text>ATP + protein L-histidine = ADP + protein N-phospho-L-histidine.</text>
        <dbReference type="EC" id="2.7.13.3"/>
    </reaction>
</comment>
<keyword evidence="18 22" id="KW-0472">Membrane</keyword>
<keyword evidence="13" id="KW-0460">Magnesium</keyword>
<evidence type="ECO:0000256" key="1">
    <source>
        <dbReference type="ARBA" id="ARBA00000085"/>
    </source>
</evidence>
<evidence type="ECO:0000256" key="8">
    <source>
        <dbReference type="ARBA" id="ARBA00022679"/>
    </source>
</evidence>
<dbReference type="EMBL" id="QJVJ01000010">
    <property type="protein sequence ID" value="PYI52065.1"/>
    <property type="molecule type" value="Genomic_DNA"/>
</dbReference>
<evidence type="ECO:0000313" key="26">
    <source>
        <dbReference type="Proteomes" id="UP000247476"/>
    </source>
</evidence>
<evidence type="ECO:0000256" key="17">
    <source>
        <dbReference type="ARBA" id="ARBA00023026"/>
    </source>
</evidence>
<keyword evidence="9" id="KW-0547">Nucleotide-binding</keyword>
<dbReference type="InterPro" id="IPR036890">
    <property type="entry name" value="HATPase_C_sf"/>
</dbReference>
<dbReference type="InterPro" id="IPR003660">
    <property type="entry name" value="HAMP_dom"/>
</dbReference>
<dbReference type="Gene3D" id="3.30.565.10">
    <property type="entry name" value="Histidine kinase-like ATPase, C-terminal domain"/>
    <property type="match status" value="1"/>
</dbReference>
<reference evidence="25 26" key="1">
    <citation type="submission" date="2018-05" db="EMBL/GenBank/DDBJ databases">
        <title>Paenibacillus flagellatus sp. nov., isolated from selenium mineral soil.</title>
        <authorList>
            <person name="Dai X."/>
        </authorList>
    </citation>
    <scope>NUCLEOTIDE SEQUENCE [LARGE SCALE GENOMIC DNA]</scope>
    <source>
        <strain evidence="25 26">DXL2</strain>
    </source>
</reference>
<dbReference type="Proteomes" id="UP000247476">
    <property type="component" value="Unassembled WGS sequence"/>
</dbReference>
<dbReference type="Gene3D" id="6.10.340.10">
    <property type="match status" value="1"/>
</dbReference>
<dbReference type="CDD" id="cd06225">
    <property type="entry name" value="HAMP"/>
    <property type="match status" value="1"/>
</dbReference>
<evidence type="ECO:0000259" key="24">
    <source>
        <dbReference type="PROSITE" id="PS50885"/>
    </source>
</evidence>
<evidence type="ECO:0000256" key="5">
    <source>
        <dbReference type="ARBA" id="ARBA00012438"/>
    </source>
</evidence>
<comment type="caution">
    <text evidence="25">The sequence shown here is derived from an EMBL/GenBank/DDBJ whole genome shotgun (WGS) entry which is preliminary data.</text>
</comment>
<dbReference type="GO" id="GO:0005886">
    <property type="term" value="C:plasma membrane"/>
    <property type="evidence" value="ECO:0007669"/>
    <property type="project" value="UniProtKB-SubCell"/>
</dbReference>
<dbReference type="Gene3D" id="1.10.287.130">
    <property type="match status" value="1"/>
</dbReference>
<evidence type="ECO:0000256" key="18">
    <source>
        <dbReference type="ARBA" id="ARBA00023136"/>
    </source>
</evidence>
<keyword evidence="12" id="KW-0067">ATP-binding</keyword>
<dbReference type="PRINTS" id="PR00344">
    <property type="entry name" value="BCTRLSENSOR"/>
</dbReference>
<organism evidence="25 26">
    <name type="scientific">Paenibacillus flagellatus</name>
    <dbReference type="NCBI Taxonomy" id="2211139"/>
    <lineage>
        <taxon>Bacteria</taxon>
        <taxon>Bacillati</taxon>
        <taxon>Bacillota</taxon>
        <taxon>Bacilli</taxon>
        <taxon>Bacillales</taxon>
        <taxon>Paenibacillaceae</taxon>
        <taxon>Paenibacillus</taxon>
    </lineage>
</organism>
<dbReference type="SMART" id="SM00304">
    <property type="entry name" value="HAMP"/>
    <property type="match status" value="1"/>
</dbReference>
<comment type="subcellular location">
    <subcellularLocation>
        <location evidence="4">Cell membrane</location>
        <topology evidence="4">Multi-pass membrane protein</topology>
    </subcellularLocation>
</comment>
<evidence type="ECO:0000256" key="21">
    <source>
        <dbReference type="ARBA" id="ARBA00041776"/>
    </source>
</evidence>
<keyword evidence="26" id="KW-1185">Reference proteome</keyword>
<evidence type="ECO:0000256" key="6">
    <source>
        <dbReference type="ARBA" id="ARBA00022475"/>
    </source>
</evidence>
<dbReference type="RefSeq" id="WP_110842136.1">
    <property type="nucleotide sequence ID" value="NZ_QJVJ01000010.1"/>
</dbReference>